<evidence type="ECO:0000256" key="1">
    <source>
        <dbReference type="SAM" id="MobiDB-lite"/>
    </source>
</evidence>
<evidence type="ECO:0000313" key="2">
    <source>
        <dbReference type="EMBL" id="KPN62659.1"/>
    </source>
</evidence>
<dbReference type="OrthoDB" id="7821729at2"/>
<dbReference type="AlphaFoldDB" id="A0A0N8IBB7"/>
<dbReference type="RefSeq" id="WP_055191370.1">
    <property type="nucleotide sequence ID" value="NZ_FPBS01000056.1"/>
</dbReference>
<dbReference type="EMBL" id="LKBA01000015">
    <property type="protein sequence ID" value="KPN62659.1"/>
    <property type="molecule type" value="Genomic_DNA"/>
</dbReference>
<comment type="caution">
    <text evidence="2">The sequence shown here is derived from an EMBL/GenBank/DDBJ whole genome shotgun (WGS) entry which is preliminary data.</text>
</comment>
<protein>
    <submittedName>
        <fullName evidence="2">Uncharacterized protein</fullName>
    </submittedName>
</protein>
<feature type="region of interest" description="Disordered" evidence="1">
    <location>
        <begin position="1"/>
        <end position="32"/>
    </location>
</feature>
<proteinExistence type="predicted"/>
<organism evidence="2 3">
    <name type="scientific">Aliiroseovarius crassostreae</name>
    <dbReference type="NCBI Taxonomy" id="154981"/>
    <lineage>
        <taxon>Bacteria</taxon>
        <taxon>Pseudomonadati</taxon>
        <taxon>Pseudomonadota</taxon>
        <taxon>Alphaproteobacteria</taxon>
        <taxon>Rhodobacterales</taxon>
        <taxon>Paracoccaceae</taxon>
        <taxon>Aliiroseovarius</taxon>
    </lineage>
</organism>
<name>A0A0N8IBB7_9RHOB</name>
<gene>
    <name evidence="2" type="ORF">AKJ29_00285</name>
</gene>
<dbReference type="Proteomes" id="UP000050471">
    <property type="component" value="Unassembled WGS sequence"/>
</dbReference>
<accession>A0A0N8IBB7</accession>
<reference evidence="2 3" key="1">
    <citation type="submission" date="2015-09" db="EMBL/GenBank/DDBJ databases">
        <title>Draft genome sequence of Aliiroseovarius crassostreae CV919-312TSm, the causative agent of Roseovarius Oyster Disease (formerly Juvenile Oyster Disease).</title>
        <authorList>
            <person name="Kessner L."/>
            <person name="Spinard E."/>
            <person name="Nelson D."/>
        </authorList>
    </citation>
    <scope>NUCLEOTIDE SEQUENCE [LARGE SCALE GENOMIC DNA]</scope>
    <source>
        <strain evidence="2 3">CV919-312</strain>
    </source>
</reference>
<evidence type="ECO:0000313" key="3">
    <source>
        <dbReference type="Proteomes" id="UP000050471"/>
    </source>
</evidence>
<sequence>MSDESSDDEKPKGFDISKLGVEMSDEERKAADKRLHRQFKDLSSGLGSLGAAHKAALGMGASGIFADMARQSEQLRRIVDPVGLRSLTMGIDQASFGLSPSILDSLKIDSPFARMAAEMERQSKIFDNLPLGIDRQLGLMPSIIRDFESTYALGVSRALDLPRIGATFAALDIGKYGRIFDSVNALRGLGLGPEFGEGVATLARSL</sequence>
<keyword evidence="3" id="KW-1185">Reference proteome</keyword>